<dbReference type="InterPro" id="IPR036291">
    <property type="entry name" value="NAD(P)-bd_dom_sf"/>
</dbReference>
<dbReference type="GO" id="GO:0016491">
    <property type="term" value="F:oxidoreductase activity"/>
    <property type="evidence" value="ECO:0007669"/>
    <property type="project" value="UniProtKB-KW"/>
</dbReference>
<feature type="domain" description="GFO/IDH/MocA-like oxidoreductase" evidence="4">
    <location>
        <begin position="137"/>
        <end position="264"/>
    </location>
</feature>
<evidence type="ECO:0000313" key="6">
    <source>
        <dbReference type="Proteomes" id="UP000812966"/>
    </source>
</evidence>
<feature type="domain" description="Gfo/Idh/MocA-like oxidoreductase N-terminal" evidence="3">
    <location>
        <begin position="5"/>
        <end position="125"/>
    </location>
</feature>
<dbReference type="EMBL" id="JABELV010000016">
    <property type="protein sequence ID" value="KAG7567050.1"/>
    <property type="molecule type" value="Genomic_DNA"/>
</dbReference>
<comment type="similarity">
    <text evidence="1">Belongs to the Gfo/Idh/MocA family.</text>
</comment>
<name>A0A8K0JV24_9TREE</name>
<keyword evidence="6" id="KW-1185">Reference proteome</keyword>
<dbReference type="InterPro" id="IPR051317">
    <property type="entry name" value="Gfo/Idh/MocA_oxidoreduct"/>
</dbReference>
<evidence type="ECO:0000259" key="4">
    <source>
        <dbReference type="Pfam" id="PF22725"/>
    </source>
</evidence>
<evidence type="ECO:0000256" key="2">
    <source>
        <dbReference type="ARBA" id="ARBA00023002"/>
    </source>
</evidence>
<dbReference type="InterPro" id="IPR000683">
    <property type="entry name" value="Gfo/Idh/MocA-like_OxRdtase_N"/>
</dbReference>
<evidence type="ECO:0000259" key="3">
    <source>
        <dbReference type="Pfam" id="PF01408"/>
    </source>
</evidence>
<dbReference type="Pfam" id="PF22725">
    <property type="entry name" value="GFO_IDH_MocA_C3"/>
    <property type="match status" value="1"/>
</dbReference>
<dbReference type="Pfam" id="PF01408">
    <property type="entry name" value="GFO_IDH_MocA"/>
    <property type="match status" value="1"/>
</dbReference>
<comment type="caution">
    <text evidence="5">The sequence shown here is derived from an EMBL/GenBank/DDBJ whole genome shotgun (WGS) entry which is preliminary data.</text>
</comment>
<dbReference type="InterPro" id="IPR055170">
    <property type="entry name" value="GFO_IDH_MocA-like_dom"/>
</dbReference>
<dbReference type="Gene3D" id="3.40.50.720">
    <property type="entry name" value="NAD(P)-binding Rossmann-like Domain"/>
    <property type="match status" value="1"/>
</dbReference>
<dbReference type="Gene3D" id="3.30.360.10">
    <property type="entry name" value="Dihydrodipicolinate Reductase, domain 2"/>
    <property type="match status" value="1"/>
</dbReference>
<evidence type="ECO:0008006" key="7">
    <source>
        <dbReference type="Google" id="ProtNLM"/>
    </source>
</evidence>
<dbReference type="PANTHER" id="PTHR43708">
    <property type="entry name" value="CONSERVED EXPRESSED OXIDOREDUCTASE (EUROFUNG)"/>
    <property type="match status" value="1"/>
</dbReference>
<dbReference type="AlphaFoldDB" id="A0A8K0JV24"/>
<protein>
    <recommendedName>
        <fullName evidence="7">NAD(P)-binding protein</fullName>
    </recommendedName>
</protein>
<accession>A0A8K0JV24</accession>
<keyword evidence="2" id="KW-0560">Oxidoreductase</keyword>
<dbReference type="PANTHER" id="PTHR43708:SF5">
    <property type="entry name" value="CONSERVED EXPRESSED OXIDOREDUCTASE (EUROFUNG)-RELATED"/>
    <property type="match status" value="1"/>
</dbReference>
<dbReference type="Proteomes" id="UP000812966">
    <property type="component" value="Unassembled WGS sequence"/>
</dbReference>
<organism evidence="5 6">
    <name type="scientific">Filobasidium floriforme</name>
    <dbReference type="NCBI Taxonomy" id="5210"/>
    <lineage>
        <taxon>Eukaryota</taxon>
        <taxon>Fungi</taxon>
        <taxon>Dikarya</taxon>
        <taxon>Basidiomycota</taxon>
        <taxon>Agaricomycotina</taxon>
        <taxon>Tremellomycetes</taxon>
        <taxon>Filobasidiales</taxon>
        <taxon>Filobasidiaceae</taxon>
        <taxon>Filobasidium</taxon>
    </lineage>
</organism>
<proteinExistence type="inferred from homology"/>
<dbReference type="GO" id="GO:0000166">
    <property type="term" value="F:nucleotide binding"/>
    <property type="evidence" value="ECO:0007669"/>
    <property type="project" value="InterPro"/>
</dbReference>
<evidence type="ECO:0000313" key="5">
    <source>
        <dbReference type="EMBL" id="KAG7567050.1"/>
    </source>
</evidence>
<dbReference type="SUPFAM" id="SSF51735">
    <property type="entry name" value="NAD(P)-binding Rossmann-fold domains"/>
    <property type="match status" value="1"/>
</dbReference>
<reference evidence="5" key="1">
    <citation type="submission" date="2020-04" db="EMBL/GenBank/DDBJ databases">
        <title>Analysis of mating type loci in Filobasidium floriforme.</title>
        <authorList>
            <person name="Nowrousian M."/>
        </authorList>
    </citation>
    <scope>NUCLEOTIDE SEQUENCE</scope>
    <source>
        <strain evidence="5">CBS 6242</strain>
    </source>
</reference>
<evidence type="ECO:0000256" key="1">
    <source>
        <dbReference type="ARBA" id="ARBA00010928"/>
    </source>
</evidence>
<gene>
    <name evidence="5" type="ORF">FFLO_01176</name>
</gene>
<sequence>MSGPIKCSILGAGLSLQAFHYPFIATYPDLFTLHSVLERSATASKSSARDFTGLEGLKVVNTLEEVTGDDEVELVVISTPNLSHFEYAKKCLSAGKHVLIEKPLTPTYAEAIELIDLAKEKNLILAPFQNRRWDADFLAAKGLLKEEKLGQLLEFVSRFDRFRPQAVPNTWKEAPGQLNDAIYNLGSHLIDQALVLFGKPEKVGGWCYNLRAPEGLDDSFLLHLYYPRSHPLSKPYPLLVTLQASIINPGSKQLRYQIKGNKGLYTKYGLDVQEATLRKVDWNTGLPEDVTPVGKDGWGVEADGAEGELELVKEDGSWETVK</sequence>